<accession>A0A974GX27</accession>
<gene>
    <name evidence="2" type="ORF">HZF24_13340</name>
</gene>
<evidence type="ECO:0000256" key="1">
    <source>
        <dbReference type="SAM" id="Coils"/>
    </source>
</evidence>
<reference evidence="2" key="1">
    <citation type="submission" date="2020-07" db="EMBL/GenBank/DDBJ databases">
        <title>Genomic analysis of a strain of Sedimentibacter Hydroxybenzoicus DSM7310.</title>
        <authorList>
            <person name="Ma S."/>
        </authorList>
    </citation>
    <scope>NUCLEOTIDE SEQUENCE</scope>
    <source>
        <strain evidence="2">DSM 7310</strain>
    </source>
</reference>
<dbReference type="Pfam" id="PF10704">
    <property type="entry name" value="DUF2508"/>
    <property type="match status" value="1"/>
</dbReference>
<proteinExistence type="predicted"/>
<dbReference type="EMBL" id="JACBNQ010000017">
    <property type="protein sequence ID" value="NYB75127.1"/>
    <property type="molecule type" value="Genomic_DNA"/>
</dbReference>
<protein>
    <submittedName>
        <fullName evidence="2">YaaL family protein</fullName>
    </submittedName>
</protein>
<keyword evidence="3" id="KW-1185">Reference proteome</keyword>
<evidence type="ECO:0000313" key="3">
    <source>
        <dbReference type="Proteomes" id="UP000611629"/>
    </source>
</evidence>
<dbReference type="AlphaFoldDB" id="A0A974GX27"/>
<feature type="coiled-coil region" evidence="1">
    <location>
        <begin position="18"/>
        <end position="49"/>
    </location>
</feature>
<evidence type="ECO:0000313" key="2">
    <source>
        <dbReference type="EMBL" id="NYB75127.1"/>
    </source>
</evidence>
<dbReference type="RefSeq" id="WP_179238831.1">
    <property type="nucleotide sequence ID" value="NZ_JACBNQ010000017.1"/>
</dbReference>
<organism evidence="2 3">
    <name type="scientific">Sedimentibacter hydroxybenzoicus DSM 7310</name>
    <dbReference type="NCBI Taxonomy" id="1123245"/>
    <lineage>
        <taxon>Bacteria</taxon>
        <taxon>Bacillati</taxon>
        <taxon>Bacillota</taxon>
        <taxon>Tissierellia</taxon>
        <taxon>Sedimentibacter</taxon>
    </lineage>
</organism>
<name>A0A974GX27_SEDHY</name>
<comment type="caution">
    <text evidence="2">The sequence shown here is derived from an EMBL/GenBank/DDBJ whole genome shotgun (WGS) entry which is preliminary data.</text>
</comment>
<sequence length="93" mass="10622">MSSVSGKEVKGILDLFKVQKDVDEKKDLYASLENAKKEWEEAKNIFENVSEPDLVDYAIYNIEAAERKYVYLLRKIKSEGSNEGRNEGISETS</sequence>
<keyword evidence="1" id="KW-0175">Coiled coil</keyword>
<dbReference type="InterPro" id="IPR019644">
    <property type="entry name" value="DUF2508"/>
</dbReference>
<dbReference type="Proteomes" id="UP000611629">
    <property type="component" value="Unassembled WGS sequence"/>
</dbReference>